<dbReference type="RefSeq" id="WP_086042154.1">
    <property type="nucleotide sequence ID" value="NZ_CBCRZA010000001.1"/>
</dbReference>
<reference evidence="2 4" key="3">
    <citation type="submission" date="2019-01" db="EMBL/GenBank/DDBJ databases">
        <title>Draft genome sequences of Macrococcus caseolyticus, Macrococcus canis, Macrococcus bohemicus and Macrococcus goetzii.</title>
        <authorList>
            <person name="Mazhar S."/>
            <person name="Altermann E."/>
            <person name="Hill C."/>
            <person name="Mcauliffe O."/>
        </authorList>
    </citation>
    <scope>NUCLEOTIDE SEQUENCE [LARGE SCALE GENOMIC DNA]</scope>
    <source>
        <strain evidence="2 4">DPC7162</strain>
    </source>
</reference>
<accession>A0A1W7ABJ9</accession>
<sequence>MNLHVNEIKLEDNKVKIYTEEPQIEVAATGTMVVDSDHMQFVYLLDDGEFHHLRFVQETWPMLKQYQDKDWYLYGTLQLDNFKEELAFLLENIEGNYNYGKEFTESVERAFEL</sequence>
<dbReference type="EMBL" id="CP021059">
    <property type="protein sequence ID" value="ARQ06490.1"/>
    <property type="molecule type" value="Genomic_DNA"/>
</dbReference>
<organism evidence="1 3">
    <name type="scientific">Macrococcoides canis</name>
    <dbReference type="NCBI Taxonomy" id="1855823"/>
    <lineage>
        <taxon>Bacteria</taxon>
        <taxon>Bacillati</taxon>
        <taxon>Bacillota</taxon>
        <taxon>Bacilli</taxon>
        <taxon>Bacillales</taxon>
        <taxon>Staphylococcaceae</taxon>
        <taxon>Macrococcoides</taxon>
    </lineage>
</organism>
<gene>
    <name evidence="2" type="ORF">ETI04_06140</name>
    <name evidence="1" type="ORF">MCCS_08430</name>
</gene>
<dbReference type="InterPro" id="IPR020908">
    <property type="entry name" value="UPF0738"/>
</dbReference>
<proteinExistence type="predicted"/>
<dbReference type="KEGG" id="mcak:MCCS_08430"/>
<dbReference type="AlphaFoldDB" id="A0A1W7ABJ9"/>
<dbReference type="Pfam" id="PF19785">
    <property type="entry name" value="UPF0738"/>
    <property type="match status" value="1"/>
</dbReference>
<evidence type="ECO:0000313" key="1">
    <source>
        <dbReference type="EMBL" id="ARQ06490.1"/>
    </source>
</evidence>
<protein>
    <submittedName>
        <fullName evidence="1">Uncharacterized protein</fullName>
    </submittedName>
</protein>
<dbReference type="OrthoDB" id="2966478at2"/>
<dbReference type="Proteomes" id="UP000194154">
    <property type="component" value="Chromosome"/>
</dbReference>
<keyword evidence="3" id="KW-1185">Reference proteome</keyword>
<name>A0A1W7ABJ9_9STAP</name>
<reference evidence="1" key="2">
    <citation type="submission" date="2017-04" db="EMBL/GenBank/DDBJ databases">
        <authorList>
            <person name="Afonso C.L."/>
            <person name="Miller P.J."/>
            <person name="Scott M.A."/>
            <person name="Spackman E."/>
            <person name="Goraichik I."/>
            <person name="Dimitrov K.M."/>
            <person name="Suarez D.L."/>
            <person name="Swayne D.E."/>
        </authorList>
    </citation>
    <scope>NUCLEOTIDE SEQUENCE</scope>
    <source>
        <strain evidence="1">KM45013</strain>
    </source>
</reference>
<evidence type="ECO:0000313" key="2">
    <source>
        <dbReference type="EMBL" id="TDM17477.1"/>
    </source>
</evidence>
<dbReference type="EMBL" id="SDQG01000002">
    <property type="protein sequence ID" value="TDM17477.1"/>
    <property type="molecule type" value="Genomic_DNA"/>
</dbReference>
<dbReference type="GeneID" id="35294976"/>
<evidence type="ECO:0000313" key="4">
    <source>
        <dbReference type="Proteomes" id="UP000294865"/>
    </source>
</evidence>
<dbReference type="STRING" id="1855823.MCCS_08430"/>
<dbReference type="Proteomes" id="UP000294865">
    <property type="component" value="Unassembled WGS sequence"/>
</dbReference>
<reference evidence="1 3" key="1">
    <citation type="journal article" date="2017" name="Int. J. Syst. Evol. Microbiol.">
        <title>Macrococcus canis sp. nov., a skin bacterium associated with infections in dogs.</title>
        <authorList>
            <person name="Gobeli Brawand S."/>
            <person name="Cotting K."/>
            <person name="Gomez-Sanz E."/>
            <person name="Collaud A."/>
            <person name="Thomann A."/>
            <person name="Brodard I."/>
            <person name="Rodriguez-Campos S."/>
            <person name="Strauss C."/>
            <person name="Perreten V."/>
        </authorList>
    </citation>
    <scope>NUCLEOTIDE SEQUENCE [LARGE SCALE GENOMIC DNA]</scope>
    <source>
        <strain evidence="1 3">KM45013</strain>
    </source>
</reference>
<evidence type="ECO:0000313" key="3">
    <source>
        <dbReference type="Proteomes" id="UP000194154"/>
    </source>
</evidence>